<accession>A0ABQ6NM28</accession>
<evidence type="ECO:0000313" key="4">
    <source>
        <dbReference type="EMBL" id="GMK45227.1"/>
    </source>
</evidence>
<dbReference type="PANTHER" id="PTHR37829">
    <property type="entry name" value="PHAGE-LIKE ELEMENT PBSX PROTEIN XKDT"/>
    <property type="match status" value="1"/>
</dbReference>
<evidence type="ECO:0000259" key="3">
    <source>
        <dbReference type="Pfam" id="PF26079"/>
    </source>
</evidence>
<proteinExistence type="inferred from homology"/>
<dbReference type="InterPro" id="IPR058530">
    <property type="entry name" value="Baseplate_J-like_C"/>
</dbReference>
<organism evidence="4 5">
    <name type="scientific">Paenibacillus glycanilyticus</name>
    <dbReference type="NCBI Taxonomy" id="126569"/>
    <lineage>
        <taxon>Bacteria</taxon>
        <taxon>Bacillati</taxon>
        <taxon>Bacillota</taxon>
        <taxon>Bacilli</taxon>
        <taxon>Bacillales</taxon>
        <taxon>Paenibacillaceae</taxon>
        <taxon>Paenibacillus</taxon>
    </lineage>
</organism>
<protein>
    <submittedName>
        <fullName evidence="4">Phage tail protein</fullName>
    </submittedName>
</protein>
<dbReference type="InterPro" id="IPR052399">
    <property type="entry name" value="Phage_Baseplate_Assmbl_Protein"/>
</dbReference>
<comment type="caution">
    <text evidence="4">The sequence shown here is derived from an EMBL/GenBank/DDBJ whole genome shotgun (WGS) entry which is preliminary data.</text>
</comment>
<dbReference type="Pfam" id="PF26079">
    <property type="entry name" value="Baseplate_J_C"/>
    <property type="match status" value="1"/>
</dbReference>
<evidence type="ECO:0000313" key="5">
    <source>
        <dbReference type="Proteomes" id="UP001285921"/>
    </source>
</evidence>
<dbReference type="EMBL" id="BTCL01000006">
    <property type="protein sequence ID" value="GMK45227.1"/>
    <property type="molecule type" value="Genomic_DNA"/>
</dbReference>
<dbReference type="PANTHER" id="PTHR37829:SF3">
    <property type="entry name" value="PROTEIN JAYE-RELATED"/>
    <property type="match status" value="1"/>
</dbReference>
<dbReference type="RefSeq" id="WP_317980007.1">
    <property type="nucleotide sequence ID" value="NZ_BTCL01000006.1"/>
</dbReference>
<evidence type="ECO:0000259" key="2">
    <source>
        <dbReference type="Pfam" id="PF26078"/>
    </source>
</evidence>
<feature type="domain" description="Baseplate J-like C-terminal" evidence="3">
    <location>
        <begin position="266"/>
        <end position="351"/>
    </location>
</feature>
<comment type="similarity">
    <text evidence="1">Belongs to the Mu gp47/PBSX XkdT family.</text>
</comment>
<feature type="domain" description="Baseplate J-like central" evidence="2">
    <location>
        <begin position="183"/>
        <end position="259"/>
    </location>
</feature>
<dbReference type="Proteomes" id="UP001285921">
    <property type="component" value="Unassembled WGS sequence"/>
</dbReference>
<name>A0ABQ6NM28_9BACL</name>
<dbReference type="InterPro" id="IPR058531">
    <property type="entry name" value="Baseplate_J_M"/>
</dbReference>
<evidence type="ECO:0000256" key="1">
    <source>
        <dbReference type="ARBA" id="ARBA00038087"/>
    </source>
</evidence>
<gene>
    <name evidence="4" type="ORF">PghCCS26_23550</name>
</gene>
<keyword evidence="5" id="KW-1185">Reference proteome</keyword>
<sequence length="353" mass="37840">MYETQTFETILQRMLDRVPGAIDKREGSIINDALAPAAAELAQIYADLDIHLNLVFGNTSSGEYLARRTSDFGIERQLASRAQRLGLFYNSENVLMEVPIGSRFSLDGLSYKVTEKISTGNYKLQCETTGSLGNANYGQMLPIDYINGLAKAVLSEVLIPGENEEDDHSLRQRFLAKVQKPGTSGNVSDYRNWALSVSGVGAAYVKPLWNGPGTVKVTILDSEMRPASAALTEEVQNFISPLPGMGQEVAPIGAIVTVSPAEGVAVNLTAKLILSGSASLADVQKNVESAIAAYLKGLAFAEDPSPKYVRIGALLLDIEGVNDYSFLQINGGLTNIPISPDQVAILGTVDLEV</sequence>
<reference evidence="4 5" key="1">
    <citation type="submission" date="2023-05" db="EMBL/GenBank/DDBJ databases">
        <title>Draft genome of Paenibacillus sp. CCS26.</title>
        <authorList>
            <person name="Akita H."/>
            <person name="Shinto Y."/>
            <person name="Kimura Z."/>
        </authorList>
    </citation>
    <scope>NUCLEOTIDE SEQUENCE [LARGE SCALE GENOMIC DNA]</scope>
    <source>
        <strain evidence="4 5">CCS26</strain>
    </source>
</reference>
<dbReference type="Pfam" id="PF26078">
    <property type="entry name" value="Baseplate_J_M"/>
    <property type="match status" value="1"/>
</dbReference>